<reference evidence="3 4" key="1">
    <citation type="journal article" date="2022" name="Cell">
        <title>Repeat-based holocentromeres influence genome architecture and karyotype evolution.</title>
        <authorList>
            <person name="Hofstatter P.G."/>
            <person name="Thangavel G."/>
            <person name="Lux T."/>
            <person name="Neumann P."/>
            <person name="Vondrak T."/>
            <person name="Novak P."/>
            <person name="Zhang M."/>
            <person name="Costa L."/>
            <person name="Castellani M."/>
            <person name="Scott A."/>
            <person name="Toegelov H."/>
            <person name="Fuchs J."/>
            <person name="Mata-Sucre Y."/>
            <person name="Dias Y."/>
            <person name="Vanzela A.L.L."/>
            <person name="Huettel B."/>
            <person name="Almeida C.C.S."/>
            <person name="Simkova H."/>
            <person name="Souza G."/>
            <person name="Pedrosa-Harand A."/>
            <person name="Macas J."/>
            <person name="Mayer K.F.X."/>
            <person name="Houben A."/>
            <person name="Marques A."/>
        </authorList>
    </citation>
    <scope>NUCLEOTIDE SEQUENCE [LARGE SCALE GENOMIC DNA]</scope>
    <source>
        <strain evidence="3">RhyTen1mFocal</strain>
    </source>
</reference>
<keyword evidence="4" id="KW-1185">Reference proteome</keyword>
<gene>
    <name evidence="3" type="ORF">LUZ61_008891</name>
</gene>
<evidence type="ECO:0008006" key="5">
    <source>
        <dbReference type="Google" id="ProtNLM"/>
    </source>
</evidence>
<protein>
    <recommendedName>
        <fullName evidence="5">BHLH domain-containing protein</fullName>
    </recommendedName>
</protein>
<dbReference type="GO" id="GO:0005634">
    <property type="term" value="C:nucleus"/>
    <property type="evidence" value="ECO:0007669"/>
    <property type="project" value="UniProtKB-SubCell"/>
</dbReference>
<dbReference type="PANTHER" id="PTHR31945:SF68">
    <property type="entry name" value="TRANSCRIPTION FACTOR UDT1"/>
    <property type="match status" value="1"/>
</dbReference>
<comment type="caution">
    <text evidence="3">The sequence shown here is derived from an EMBL/GenBank/DDBJ whole genome shotgun (WGS) entry which is preliminary data.</text>
</comment>
<proteinExistence type="predicted"/>
<dbReference type="GO" id="GO:0043565">
    <property type="term" value="F:sequence-specific DNA binding"/>
    <property type="evidence" value="ECO:0007669"/>
    <property type="project" value="TreeGrafter"/>
</dbReference>
<dbReference type="PANTHER" id="PTHR31945">
    <property type="entry name" value="TRANSCRIPTION FACTOR SCREAM2-RELATED"/>
    <property type="match status" value="1"/>
</dbReference>
<dbReference type="EMBL" id="JAMRDG010000001">
    <property type="protein sequence ID" value="KAJ3705186.1"/>
    <property type="molecule type" value="Genomic_DNA"/>
</dbReference>
<accession>A0AAD5ZW66</accession>
<name>A0AAD5ZW66_9POAL</name>
<comment type="subcellular location">
    <subcellularLocation>
        <location evidence="1">Nucleus</location>
    </subcellularLocation>
</comment>
<keyword evidence="2" id="KW-0539">Nucleus</keyword>
<dbReference type="GO" id="GO:0003700">
    <property type="term" value="F:DNA-binding transcription factor activity"/>
    <property type="evidence" value="ECO:0007669"/>
    <property type="project" value="TreeGrafter"/>
</dbReference>
<dbReference type="InterPro" id="IPR051358">
    <property type="entry name" value="TF_AMS/ICE1/BHLH6-like"/>
</dbReference>
<organism evidence="3 4">
    <name type="scientific">Rhynchospora tenuis</name>
    <dbReference type="NCBI Taxonomy" id="198213"/>
    <lineage>
        <taxon>Eukaryota</taxon>
        <taxon>Viridiplantae</taxon>
        <taxon>Streptophyta</taxon>
        <taxon>Embryophyta</taxon>
        <taxon>Tracheophyta</taxon>
        <taxon>Spermatophyta</taxon>
        <taxon>Magnoliopsida</taxon>
        <taxon>Liliopsida</taxon>
        <taxon>Poales</taxon>
        <taxon>Cyperaceae</taxon>
        <taxon>Cyperoideae</taxon>
        <taxon>Rhynchosporeae</taxon>
        <taxon>Rhynchospora</taxon>
    </lineage>
</organism>
<evidence type="ECO:0000313" key="4">
    <source>
        <dbReference type="Proteomes" id="UP001210211"/>
    </source>
</evidence>
<dbReference type="AlphaFoldDB" id="A0AAD5ZW66"/>
<evidence type="ECO:0000313" key="3">
    <source>
        <dbReference type="EMBL" id="KAJ3705186.1"/>
    </source>
</evidence>
<evidence type="ECO:0000256" key="1">
    <source>
        <dbReference type="ARBA" id="ARBA00004123"/>
    </source>
</evidence>
<dbReference type="Proteomes" id="UP001210211">
    <property type="component" value="Unassembled WGS sequence"/>
</dbReference>
<sequence length="123" mass="14266">MIKELLTLQDTIDYIEELQKQVSDLQSELTSRYLLKKTWRRRDRSTNSIREKPLDPESIRCQAQVSFAPMGSCKYQLNMVYVNQDGQFTRILEALNAFNAEVVDTNMVTLFGYTDAKFTVVVC</sequence>
<evidence type="ECO:0000256" key="2">
    <source>
        <dbReference type="ARBA" id="ARBA00023242"/>
    </source>
</evidence>